<comment type="caution">
    <text evidence="3">The sequence shown here is derived from an EMBL/GenBank/DDBJ whole genome shotgun (WGS) entry which is preliminary data.</text>
</comment>
<feature type="transmembrane region" description="Helical" evidence="2">
    <location>
        <begin position="111"/>
        <end position="137"/>
    </location>
</feature>
<evidence type="ECO:0000313" key="4">
    <source>
        <dbReference type="Proteomes" id="UP000003560"/>
    </source>
</evidence>
<dbReference type="EMBL" id="ABXJ01000118">
    <property type="protein sequence ID" value="EEA89812.1"/>
    <property type="molecule type" value="Genomic_DNA"/>
</dbReference>
<keyword evidence="2" id="KW-0472">Membrane</keyword>
<dbReference type="GeneID" id="98003652"/>
<protein>
    <recommendedName>
        <fullName evidence="5">DUF1700 domain-containing protein</fullName>
    </recommendedName>
</protein>
<feature type="transmembrane region" description="Helical" evidence="2">
    <location>
        <begin position="83"/>
        <end position="105"/>
    </location>
</feature>
<feature type="transmembrane region" description="Helical" evidence="2">
    <location>
        <begin position="149"/>
        <end position="172"/>
    </location>
</feature>
<reference evidence="3 4" key="1">
    <citation type="submission" date="2008-10" db="EMBL/GenBank/DDBJ databases">
        <title>Draft genome sequence of Collinsella stercoris (DSM 13279).</title>
        <authorList>
            <person name="Sudarsanam P."/>
            <person name="Ley R."/>
            <person name="Guruge J."/>
            <person name="Turnbaugh P.J."/>
            <person name="Mahowald M."/>
            <person name="Liep D."/>
            <person name="Gordon J."/>
        </authorList>
    </citation>
    <scope>NUCLEOTIDE SEQUENCE [LARGE SCALE GENOMIC DNA]</scope>
    <source>
        <strain evidence="3 4">DSM 13279</strain>
    </source>
</reference>
<keyword evidence="4" id="KW-1185">Reference proteome</keyword>
<dbReference type="Proteomes" id="UP000003560">
    <property type="component" value="Unassembled WGS sequence"/>
</dbReference>
<evidence type="ECO:0000256" key="2">
    <source>
        <dbReference type="SAM" id="Phobius"/>
    </source>
</evidence>
<accession>B6GD32</accession>
<evidence type="ECO:0008006" key="5">
    <source>
        <dbReference type="Google" id="ProtNLM"/>
    </source>
</evidence>
<organism evidence="3 4">
    <name type="scientific">Collinsella stercoris DSM 13279</name>
    <dbReference type="NCBI Taxonomy" id="445975"/>
    <lineage>
        <taxon>Bacteria</taxon>
        <taxon>Bacillati</taxon>
        <taxon>Actinomycetota</taxon>
        <taxon>Coriobacteriia</taxon>
        <taxon>Coriobacteriales</taxon>
        <taxon>Coriobacteriaceae</taxon>
        <taxon>Collinsella</taxon>
    </lineage>
</organism>
<feature type="region of interest" description="Disordered" evidence="1">
    <location>
        <begin position="200"/>
        <end position="267"/>
    </location>
</feature>
<dbReference type="RefSeq" id="WP_006721639.1">
    <property type="nucleotide sequence ID" value="NZ_CP085935.1"/>
</dbReference>
<dbReference type="HOGENOM" id="CLU_080365_1_0_11"/>
<dbReference type="eggNOG" id="COG4709">
    <property type="taxonomic scope" value="Bacteria"/>
</dbReference>
<dbReference type="STRING" id="445975.COLSTE_02010"/>
<name>B6GD32_9ACTN</name>
<gene>
    <name evidence="3" type="ORF">COLSTE_02010</name>
</gene>
<evidence type="ECO:0000256" key="1">
    <source>
        <dbReference type="SAM" id="MobiDB-lite"/>
    </source>
</evidence>
<dbReference type="AlphaFoldDB" id="B6GD32"/>
<keyword evidence="2" id="KW-0812">Transmembrane</keyword>
<feature type="compositionally biased region" description="Basic and acidic residues" evidence="1">
    <location>
        <begin position="216"/>
        <end position="238"/>
    </location>
</feature>
<proteinExistence type="predicted"/>
<evidence type="ECO:0000313" key="3">
    <source>
        <dbReference type="EMBL" id="EEA89812.1"/>
    </source>
</evidence>
<reference evidence="3 4" key="2">
    <citation type="submission" date="2008-10" db="EMBL/GenBank/DDBJ databases">
        <authorList>
            <person name="Fulton L."/>
            <person name="Clifton S."/>
            <person name="Fulton B."/>
            <person name="Xu J."/>
            <person name="Minx P."/>
            <person name="Pepin K.H."/>
            <person name="Johnson M."/>
            <person name="Thiruvilangam P."/>
            <person name="Bhonagiri V."/>
            <person name="Nash W.E."/>
            <person name="Mardis E.R."/>
            <person name="Wilson R.K."/>
        </authorList>
    </citation>
    <scope>NUCLEOTIDE SEQUENCE [LARGE SCALE GENOMIC DNA]</scope>
    <source>
        <strain evidence="3 4">DSM 13279</strain>
    </source>
</reference>
<sequence length="267" mass="28016">MTKQEFLSKLERALGKLPHAEVEQALAFYDEAISDRMEDGLSEAEAVADLGSIDEIAAQIAAETPPIPRAIARANTGSRTLNIVLLAVFSPIWVPVALALAAAALAVYVAIWAVILALWATDAAVVLMPIAGLVSLASLGMEGSIPSGIFALGITLIASGIGLLASFGVFWASRLLFRATRSFARWIASLFVRVSGQEPAHRDARPHDGATAGPSDHADHAPIDPRLDSDRIPVDPRPDAGTAPTDPRVSARANNGSLTSEEGAHHA</sequence>
<dbReference type="Pfam" id="PF22564">
    <property type="entry name" value="HAAS"/>
    <property type="match status" value="1"/>
</dbReference>
<keyword evidence="2" id="KW-1133">Transmembrane helix</keyword>